<organism evidence="2 3">
    <name type="scientific">Vulcaniibacterium tengchongense</name>
    <dbReference type="NCBI Taxonomy" id="1273429"/>
    <lineage>
        <taxon>Bacteria</taxon>
        <taxon>Pseudomonadati</taxon>
        <taxon>Pseudomonadota</taxon>
        <taxon>Gammaproteobacteria</taxon>
        <taxon>Lysobacterales</taxon>
        <taxon>Lysobacteraceae</taxon>
        <taxon>Vulcaniibacterium</taxon>
    </lineage>
</organism>
<feature type="region of interest" description="Disordered" evidence="1">
    <location>
        <begin position="106"/>
        <end position="166"/>
    </location>
</feature>
<feature type="compositionally biased region" description="Low complexity" evidence="1">
    <location>
        <begin position="153"/>
        <end position="164"/>
    </location>
</feature>
<reference evidence="2 3" key="1">
    <citation type="submission" date="2018-11" db="EMBL/GenBank/DDBJ databases">
        <title>Genomic Encyclopedia of Type Strains, Phase IV (KMG-IV): sequencing the most valuable type-strain genomes for metagenomic binning, comparative biology and taxonomic classification.</title>
        <authorList>
            <person name="Goeker M."/>
        </authorList>
    </citation>
    <scope>NUCLEOTIDE SEQUENCE [LARGE SCALE GENOMIC DNA]</scope>
    <source>
        <strain evidence="2 3">DSM 25623</strain>
    </source>
</reference>
<evidence type="ECO:0000256" key="1">
    <source>
        <dbReference type="SAM" id="MobiDB-lite"/>
    </source>
</evidence>
<proteinExistence type="predicted"/>
<dbReference type="Proteomes" id="UP000269708">
    <property type="component" value="Unassembled WGS sequence"/>
</dbReference>
<dbReference type="EMBL" id="RKQN01000001">
    <property type="protein sequence ID" value="RPE81152.1"/>
    <property type="molecule type" value="Genomic_DNA"/>
</dbReference>
<keyword evidence="3" id="KW-1185">Reference proteome</keyword>
<comment type="caution">
    <text evidence="2">The sequence shown here is derived from an EMBL/GenBank/DDBJ whole genome shotgun (WGS) entry which is preliminary data.</text>
</comment>
<dbReference type="OrthoDB" id="5800807at2"/>
<feature type="region of interest" description="Disordered" evidence="1">
    <location>
        <begin position="328"/>
        <end position="353"/>
    </location>
</feature>
<evidence type="ECO:0000313" key="3">
    <source>
        <dbReference type="Proteomes" id="UP000269708"/>
    </source>
</evidence>
<dbReference type="RefSeq" id="WP_123768728.1">
    <property type="nucleotide sequence ID" value="NZ_RKQN01000001.1"/>
</dbReference>
<sequence>MPLTLGLTGMDPATETALRAAFDSANARLGGIWRLAPDSEADYVVVDMDSMYGPMSWLRLHAAGKQVIALTAAQRSQADHRLAQPFDAASLAALLGGIAAQAGVAPAAPAPAPTPMPAAARQEPAPREPAPVLDSAVDIPLEAAPGPAPAEPEGPATAGPPRTADVPVREGRRLLDWLAPGRLQGRLRLGGGGETLLIDADLREYYGPAALKPLAGRFEAEFERADFEPLDAAAWSAATAALGTAMPLTRLVWFGHLLAGRGQLAPEHDPQARYRMVKWPQTEREFPKHFRIATAMMKGPATLPEIAEAAGVALAEVADFVNAHLASGHAEAEREPEPAEPPKPGLFGRLRGR</sequence>
<dbReference type="AlphaFoldDB" id="A0A3N4VDS5"/>
<accession>A0A3N4VDS5</accession>
<gene>
    <name evidence="2" type="ORF">EDC50_0324</name>
</gene>
<protein>
    <submittedName>
        <fullName evidence="2">Uncharacterized protein</fullName>
    </submittedName>
</protein>
<name>A0A3N4VDS5_9GAMM</name>
<evidence type="ECO:0000313" key="2">
    <source>
        <dbReference type="EMBL" id="RPE81152.1"/>
    </source>
</evidence>